<dbReference type="FunFam" id="3.40.50.2000:FF:000189">
    <property type="entry name" value="UDP-glucuronosyltransferase 2B14-like Protein"/>
    <property type="match status" value="1"/>
</dbReference>
<evidence type="ECO:0000256" key="5">
    <source>
        <dbReference type="RuleBase" id="RU362059"/>
    </source>
</evidence>
<protein>
    <recommendedName>
        <fullName evidence="5">UDP-glucuronosyltransferase</fullName>
        <ecNumber evidence="5">2.4.1.17</ecNumber>
    </recommendedName>
</protein>
<feature type="signal peptide" evidence="5">
    <location>
        <begin position="1"/>
        <end position="19"/>
    </location>
</feature>
<evidence type="ECO:0000256" key="1">
    <source>
        <dbReference type="ARBA" id="ARBA00009995"/>
    </source>
</evidence>
<comment type="similarity">
    <text evidence="1 4">Belongs to the UDP-glycosyltransferase family.</text>
</comment>
<dbReference type="CDD" id="cd03784">
    <property type="entry name" value="GT1_Gtf-like"/>
    <property type="match status" value="1"/>
</dbReference>
<dbReference type="AlphaFoldDB" id="A0AAW1MNM5"/>
<comment type="catalytic activity">
    <reaction evidence="5">
        <text>glucuronate acceptor + UDP-alpha-D-glucuronate = acceptor beta-D-glucuronoside + UDP + H(+)</text>
        <dbReference type="Rhea" id="RHEA:21032"/>
        <dbReference type="ChEBI" id="CHEBI:15378"/>
        <dbReference type="ChEBI" id="CHEBI:58052"/>
        <dbReference type="ChEBI" id="CHEBI:58223"/>
        <dbReference type="ChEBI" id="CHEBI:132367"/>
        <dbReference type="ChEBI" id="CHEBI:132368"/>
        <dbReference type="EC" id="2.4.1.17"/>
    </reaction>
</comment>
<gene>
    <name evidence="6" type="ORF">QE152_g5431</name>
</gene>
<evidence type="ECO:0000313" key="6">
    <source>
        <dbReference type="EMBL" id="KAK9747235.1"/>
    </source>
</evidence>
<comment type="subcellular location">
    <subcellularLocation>
        <location evidence="5">Membrane</location>
        <topology evidence="5">Single-pass membrane protein</topology>
    </subcellularLocation>
</comment>
<dbReference type="InterPro" id="IPR050271">
    <property type="entry name" value="UDP-glycosyltransferase"/>
</dbReference>
<evidence type="ECO:0000313" key="7">
    <source>
        <dbReference type="Proteomes" id="UP001458880"/>
    </source>
</evidence>
<dbReference type="SUPFAM" id="SSF53756">
    <property type="entry name" value="UDP-Glycosyltransferase/glycogen phosphorylase"/>
    <property type="match status" value="1"/>
</dbReference>
<comment type="caution">
    <text evidence="6">The sequence shown here is derived from an EMBL/GenBank/DDBJ whole genome shotgun (WGS) entry which is preliminary data.</text>
</comment>
<organism evidence="6 7">
    <name type="scientific">Popillia japonica</name>
    <name type="common">Japanese beetle</name>
    <dbReference type="NCBI Taxonomy" id="7064"/>
    <lineage>
        <taxon>Eukaryota</taxon>
        <taxon>Metazoa</taxon>
        <taxon>Ecdysozoa</taxon>
        <taxon>Arthropoda</taxon>
        <taxon>Hexapoda</taxon>
        <taxon>Insecta</taxon>
        <taxon>Pterygota</taxon>
        <taxon>Neoptera</taxon>
        <taxon>Endopterygota</taxon>
        <taxon>Coleoptera</taxon>
        <taxon>Polyphaga</taxon>
        <taxon>Scarabaeiformia</taxon>
        <taxon>Scarabaeidae</taxon>
        <taxon>Rutelinae</taxon>
        <taxon>Popillia</taxon>
    </lineage>
</organism>
<dbReference type="PANTHER" id="PTHR48043">
    <property type="entry name" value="EG:EG0003.4 PROTEIN-RELATED"/>
    <property type="match status" value="1"/>
</dbReference>
<dbReference type="GO" id="GO:0016020">
    <property type="term" value="C:membrane"/>
    <property type="evidence" value="ECO:0007669"/>
    <property type="project" value="UniProtKB-SubCell"/>
</dbReference>
<dbReference type="EC" id="2.4.1.17" evidence="5"/>
<dbReference type="Pfam" id="PF00201">
    <property type="entry name" value="UDPGT"/>
    <property type="match status" value="1"/>
</dbReference>
<evidence type="ECO:0000256" key="4">
    <source>
        <dbReference type="RuleBase" id="RU003718"/>
    </source>
</evidence>
<dbReference type="PROSITE" id="PS00375">
    <property type="entry name" value="UDPGT"/>
    <property type="match status" value="1"/>
</dbReference>
<dbReference type="InterPro" id="IPR035595">
    <property type="entry name" value="UDP_glycos_trans_CS"/>
</dbReference>
<keyword evidence="5" id="KW-0732">Signal</keyword>
<keyword evidence="7" id="KW-1185">Reference proteome</keyword>
<proteinExistence type="inferred from homology"/>
<dbReference type="GO" id="GO:0015020">
    <property type="term" value="F:glucuronosyltransferase activity"/>
    <property type="evidence" value="ECO:0007669"/>
    <property type="project" value="UniProtKB-EC"/>
</dbReference>
<evidence type="ECO:0000256" key="2">
    <source>
        <dbReference type="ARBA" id="ARBA00022676"/>
    </source>
</evidence>
<accession>A0AAW1MNM5</accession>
<dbReference type="Gene3D" id="3.40.50.2000">
    <property type="entry name" value="Glycogen Phosphorylase B"/>
    <property type="match status" value="1"/>
</dbReference>
<dbReference type="EMBL" id="JASPKY010000032">
    <property type="protein sequence ID" value="KAK9747235.1"/>
    <property type="molecule type" value="Genomic_DNA"/>
</dbReference>
<keyword evidence="3 4" id="KW-0808">Transferase</keyword>
<feature type="chain" id="PRO_5043089321" description="UDP-glucuronosyltransferase" evidence="5">
    <location>
        <begin position="20"/>
        <end position="504"/>
    </location>
</feature>
<evidence type="ECO:0000256" key="3">
    <source>
        <dbReference type="ARBA" id="ARBA00022679"/>
    </source>
</evidence>
<dbReference type="InterPro" id="IPR002213">
    <property type="entry name" value="UDP_glucos_trans"/>
</dbReference>
<dbReference type="PANTHER" id="PTHR48043:SF145">
    <property type="entry name" value="FI06409P-RELATED"/>
    <property type="match status" value="1"/>
</dbReference>
<sequence>MKPLGAIILLLVTIDKCHSANILAISPFGGKSHYIIIERLLKTLAARGHEVDTVSHFPTKHPTPRYNDISVRGLLPLMQNNLTLDKVQEMSILECLQLVAKIAGVEPCKAVLNSKVAQYLKNTTKKYDLLITHYFGTNCMLGFGHLFSVPTVAVITSPSLPWISPAIGLPDNPAYIPNIFTSFLPKMSIGERVWNTVAYVLSIISFELFSNKQCNTIAKQFFGPQLPDLDDLLNNISLVLVNSHFSINQARPAVPNFVEVAGLHIDENTTLTKHFERSLNTDEEGIIYLSFGSMVMTESFNKEVLRAFFNTFKNLPYKVLWKASPEKFPSDLQPPSNIQFESWMPQMEILCHPNVKLFVSHGGMLGTSEAIYCGVPILGIPIFGDQVFNIRRYVEKEIAIEMPYKEINEEKLTAAIKSLLYNPKYKFNMKKVSELFKDRPASALETAIYWIEYVIKYQGAPHLRSIAADLSWSLGRYHSAKVGPEEKSLRITYNFWEPIDYRSS</sequence>
<dbReference type="Proteomes" id="UP001458880">
    <property type="component" value="Unassembled WGS sequence"/>
</dbReference>
<keyword evidence="2 4" id="KW-0328">Glycosyltransferase</keyword>
<name>A0AAW1MNM5_POPJA</name>
<reference evidence="6 7" key="1">
    <citation type="journal article" date="2024" name="BMC Genomics">
        <title>De novo assembly and annotation of Popillia japonica's genome with initial clues to its potential as an invasive pest.</title>
        <authorList>
            <person name="Cucini C."/>
            <person name="Boschi S."/>
            <person name="Funari R."/>
            <person name="Cardaioli E."/>
            <person name="Iannotti N."/>
            <person name="Marturano G."/>
            <person name="Paoli F."/>
            <person name="Bruttini M."/>
            <person name="Carapelli A."/>
            <person name="Frati F."/>
            <person name="Nardi F."/>
        </authorList>
    </citation>
    <scope>NUCLEOTIDE SEQUENCE [LARGE SCALE GENOMIC DNA]</scope>
    <source>
        <strain evidence="6">DMR45628</strain>
    </source>
</reference>